<reference evidence="1 2" key="1">
    <citation type="submission" date="2022-09" db="EMBL/GenBank/DDBJ databases">
        <authorList>
            <person name="Palmer J.M."/>
        </authorList>
    </citation>
    <scope>NUCLEOTIDE SEQUENCE [LARGE SCALE GENOMIC DNA]</scope>
    <source>
        <strain evidence="1 2">DSM 7382</strain>
    </source>
</reference>
<dbReference type="EMBL" id="JASBNA010000010">
    <property type="protein sequence ID" value="KAK7688712.1"/>
    <property type="molecule type" value="Genomic_DNA"/>
</dbReference>
<evidence type="ECO:0000313" key="2">
    <source>
        <dbReference type="Proteomes" id="UP001385951"/>
    </source>
</evidence>
<gene>
    <name evidence="1" type="ORF">QCA50_008250</name>
</gene>
<protein>
    <submittedName>
        <fullName evidence="1">Uncharacterized protein</fullName>
    </submittedName>
</protein>
<sequence length="111" mass="12657">MLYVPQKVFGYAPPKEWLILYAKDKGLVSEHLVTSDERVAAMKEALIDIIEEAGLGSIAQLKLVRIKDMPIYAIVLANNWNNVRASKEQVLRLKCLFKTKANPSWHEVYSQ</sequence>
<keyword evidence="2" id="KW-1185">Reference proteome</keyword>
<dbReference type="AlphaFoldDB" id="A0AAW0GAX1"/>
<dbReference type="Proteomes" id="UP001385951">
    <property type="component" value="Unassembled WGS sequence"/>
</dbReference>
<evidence type="ECO:0000313" key="1">
    <source>
        <dbReference type="EMBL" id="KAK7688712.1"/>
    </source>
</evidence>
<proteinExistence type="predicted"/>
<accession>A0AAW0GAX1</accession>
<comment type="caution">
    <text evidence="1">The sequence shown here is derived from an EMBL/GenBank/DDBJ whole genome shotgun (WGS) entry which is preliminary data.</text>
</comment>
<organism evidence="1 2">
    <name type="scientific">Cerrena zonata</name>
    <dbReference type="NCBI Taxonomy" id="2478898"/>
    <lineage>
        <taxon>Eukaryota</taxon>
        <taxon>Fungi</taxon>
        <taxon>Dikarya</taxon>
        <taxon>Basidiomycota</taxon>
        <taxon>Agaricomycotina</taxon>
        <taxon>Agaricomycetes</taxon>
        <taxon>Polyporales</taxon>
        <taxon>Cerrenaceae</taxon>
        <taxon>Cerrena</taxon>
    </lineage>
</organism>
<name>A0AAW0GAX1_9APHY</name>